<sequence length="365" mass="42352">MGDLNEIPFSNKKHWGHFRAERAMEDFRSMFEDAELTDLGYEGQWYTWVRVRLTHNNIQEKLDWEVARVDWIDMFTNYSYCVHSISNHFLLVLDTDFTAFQQERKRAKPQFEACWLLEETCEDEVGHLWEGSVAPVPIRIRHICEGLSSWVKMIRGLSRADIFFLQKYLGEFCDVPGDTVLKKWFLPRSENGGRRKTRGRTLLKDLYNLNSVEHVKVSRNSQGQPIGSEARVLAGYLGIIARNVNLLPINYESWHHMPDSNKNHALDNIKELLFGQKVGHLQLFDITHRKKDGFSMTTEAAKIMDKKVEYKVTVSSDSSINLDNIDNRVITEVLGPERYGRFNFKDLSLAQPNILDPAHSSTCLR</sequence>
<protein>
    <submittedName>
        <fullName evidence="1">Uncharacterized protein</fullName>
    </submittedName>
</protein>
<keyword evidence="2" id="KW-1185">Reference proteome</keyword>
<name>A0ABR0PEY3_GOSAR</name>
<gene>
    <name evidence="1" type="ORF">PVK06_024908</name>
</gene>
<reference evidence="1 2" key="1">
    <citation type="submission" date="2023-03" db="EMBL/GenBank/DDBJ databases">
        <title>WGS of Gossypium arboreum.</title>
        <authorList>
            <person name="Yu D."/>
        </authorList>
    </citation>
    <scope>NUCLEOTIDE SEQUENCE [LARGE SCALE GENOMIC DNA]</scope>
    <source>
        <tissue evidence="1">Leaf</tissue>
    </source>
</reference>
<dbReference type="Proteomes" id="UP001358586">
    <property type="component" value="Chromosome 7"/>
</dbReference>
<evidence type="ECO:0000313" key="2">
    <source>
        <dbReference type="Proteomes" id="UP001358586"/>
    </source>
</evidence>
<dbReference type="SUPFAM" id="SSF56219">
    <property type="entry name" value="DNase I-like"/>
    <property type="match status" value="1"/>
</dbReference>
<dbReference type="PANTHER" id="PTHR33710">
    <property type="entry name" value="BNAC02G09200D PROTEIN"/>
    <property type="match status" value="1"/>
</dbReference>
<dbReference type="Gene3D" id="3.60.10.10">
    <property type="entry name" value="Endonuclease/exonuclease/phosphatase"/>
    <property type="match status" value="1"/>
</dbReference>
<dbReference type="EMBL" id="JARKNE010000007">
    <property type="protein sequence ID" value="KAK5819877.1"/>
    <property type="molecule type" value="Genomic_DNA"/>
</dbReference>
<dbReference type="InterPro" id="IPR036691">
    <property type="entry name" value="Endo/exonu/phosph_ase_sf"/>
</dbReference>
<organism evidence="1 2">
    <name type="scientific">Gossypium arboreum</name>
    <name type="common">Tree cotton</name>
    <name type="synonym">Gossypium nanking</name>
    <dbReference type="NCBI Taxonomy" id="29729"/>
    <lineage>
        <taxon>Eukaryota</taxon>
        <taxon>Viridiplantae</taxon>
        <taxon>Streptophyta</taxon>
        <taxon>Embryophyta</taxon>
        <taxon>Tracheophyta</taxon>
        <taxon>Spermatophyta</taxon>
        <taxon>Magnoliopsida</taxon>
        <taxon>eudicotyledons</taxon>
        <taxon>Gunneridae</taxon>
        <taxon>Pentapetalae</taxon>
        <taxon>rosids</taxon>
        <taxon>malvids</taxon>
        <taxon>Malvales</taxon>
        <taxon>Malvaceae</taxon>
        <taxon>Malvoideae</taxon>
        <taxon>Gossypium</taxon>
    </lineage>
</organism>
<comment type="caution">
    <text evidence="1">The sequence shown here is derived from an EMBL/GenBank/DDBJ whole genome shotgun (WGS) entry which is preliminary data.</text>
</comment>
<evidence type="ECO:0000313" key="1">
    <source>
        <dbReference type="EMBL" id="KAK5819877.1"/>
    </source>
</evidence>
<proteinExistence type="predicted"/>
<dbReference type="PANTHER" id="PTHR33710:SF62">
    <property type="entry name" value="DUF4283 DOMAIN PROTEIN"/>
    <property type="match status" value="1"/>
</dbReference>
<accession>A0ABR0PEY3</accession>